<accession>A0A4C1VI73</accession>
<evidence type="ECO:0000313" key="1">
    <source>
        <dbReference type="EMBL" id="GBP38363.1"/>
    </source>
</evidence>
<proteinExistence type="predicted"/>
<keyword evidence="2" id="KW-1185">Reference proteome</keyword>
<gene>
    <name evidence="1" type="ORF">EVAR_36315_1</name>
</gene>
<dbReference type="AlphaFoldDB" id="A0A4C1VI73"/>
<name>A0A4C1VI73_EUMVA</name>
<reference evidence="1 2" key="1">
    <citation type="journal article" date="2019" name="Commun. Biol.">
        <title>The bagworm genome reveals a unique fibroin gene that provides high tensile strength.</title>
        <authorList>
            <person name="Kono N."/>
            <person name="Nakamura H."/>
            <person name="Ohtoshi R."/>
            <person name="Tomita M."/>
            <person name="Numata K."/>
            <person name="Arakawa K."/>
        </authorList>
    </citation>
    <scope>NUCLEOTIDE SEQUENCE [LARGE SCALE GENOMIC DNA]</scope>
</reference>
<sequence>MRRKLRYGLAWSGVCTWKTTTHQLRPYSGLRPPAFDSLTSPSALLRCNLVNSPKVASSPVTNCRPKCAPFEITLVSRTHSARLGGRAVDVCITARTYFRLVTSDTTRRYFF</sequence>
<dbReference type="Proteomes" id="UP000299102">
    <property type="component" value="Unassembled WGS sequence"/>
</dbReference>
<evidence type="ECO:0000313" key="2">
    <source>
        <dbReference type="Proteomes" id="UP000299102"/>
    </source>
</evidence>
<dbReference type="EMBL" id="BGZK01000347">
    <property type="protein sequence ID" value="GBP38363.1"/>
    <property type="molecule type" value="Genomic_DNA"/>
</dbReference>
<protein>
    <submittedName>
        <fullName evidence="1">Uncharacterized protein</fullName>
    </submittedName>
</protein>
<comment type="caution">
    <text evidence="1">The sequence shown here is derived from an EMBL/GenBank/DDBJ whole genome shotgun (WGS) entry which is preliminary data.</text>
</comment>
<organism evidence="1 2">
    <name type="scientific">Eumeta variegata</name>
    <name type="common">Bagworm moth</name>
    <name type="synonym">Eumeta japonica</name>
    <dbReference type="NCBI Taxonomy" id="151549"/>
    <lineage>
        <taxon>Eukaryota</taxon>
        <taxon>Metazoa</taxon>
        <taxon>Ecdysozoa</taxon>
        <taxon>Arthropoda</taxon>
        <taxon>Hexapoda</taxon>
        <taxon>Insecta</taxon>
        <taxon>Pterygota</taxon>
        <taxon>Neoptera</taxon>
        <taxon>Endopterygota</taxon>
        <taxon>Lepidoptera</taxon>
        <taxon>Glossata</taxon>
        <taxon>Ditrysia</taxon>
        <taxon>Tineoidea</taxon>
        <taxon>Psychidae</taxon>
        <taxon>Oiketicinae</taxon>
        <taxon>Eumeta</taxon>
    </lineage>
</organism>